<dbReference type="GO" id="GO:0032185">
    <property type="term" value="P:septin cytoskeleton organization"/>
    <property type="evidence" value="ECO:0007669"/>
    <property type="project" value="TreeGrafter"/>
</dbReference>
<keyword evidence="1" id="KW-0254">Endocytosis</keyword>
<sequence length="906" mass="97663">MDLSRQEYPSILAHLNPSQSVKLLNDRLKHINKLNTDIADWLQERRRLEESYANGLRKLAQRQLADEGSDLGIFTTPWQKIISSLQATAESHYALAQNIEADVERPLRDFAASNRDVQAMNNITSNLQTIAKDFDSANRKAEKLREKGGKAAAGKVATAASDVESAQGQWESQAPYVFERLQAVDESRVDHLRNLLTQYQTHVIESTSTGSNAAEACLNALLNVQTADEIKTFAMRFTQNRPSTGGRQRSAAGSTGPVTPIGSTLAAPSPSHHDDDGSQRSSSFQDRPDKARPSFGGLKRLGTVIGRRRQSTHPYGPSMSPERKKSSSNIGNAFGHFGKKKEAHQPADSQLAPPPAQAQAESSPRPSDSMPSPELEHAAPERVNGTTTLLESVAESDTLPGLSNGTQDAPPKLQEPLQPTPAFTPVPEPAKSAEAISPPSGLDAMTAALDEAAALNESSQPSFKLDIRNAPIEEEDADASVAVANVANALRAQAAPRRNLGTVRGRRDRNTILVMNTQTPVLEPPRADSPAPNSAPLPASVPASSSLPTSPATLPLTPLPLTPSATPPAQQSQFKLPHRPTLGTEDHTMSDTHSIRSGRSVSSSLSTIKHPDMHDPGLNASIVETVSTWFKDGVVTRTVVLGELALAYNPADWTEPLGTDTIRLENFSALEKVAPNPAFIEAVPDSPGSFHVTRSNILKTAVAFKYQVRLSEPTYATYAPILITSAWKVELSQASVLLHYSFNPAFADQLEEGATSVTLSDVVLMAHLDPSGARSKSCKSMNGGIFARERNMVYWRLGEVTLTHDEPAKALRARFFTETEAKPGNVEARWTIPSERVAKLGTGAGLGVSTIDVPKVVQETETEGDGEADPFADEGVPIPRTPVVVWKKLEAIKRWRSGTYVSASSL</sequence>
<feature type="compositionally biased region" description="Low complexity" evidence="2">
    <location>
        <begin position="346"/>
        <end position="373"/>
    </location>
</feature>
<dbReference type="FunFam" id="1.20.1270.60:FF:000102">
    <property type="entry name" value="WGS project CABT00000000 data, contig 2.23"/>
    <property type="match status" value="1"/>
</dbReference>
<dbReference type="InterPro" id="IPR018808">
    <property type="entry name" value="Muniscin_C"/>
</dbReference>
<dbReference type="PROSITE" id="PS51072">
    <property type="entry name" value="MHD"/>
    <property type="match status" value="1"/>
</dbReference>
<dbReference type="GO" id="GO:0032153">
    <property type="term" value="C:cell division site"/>
    <property type="evidence" value="ECO:0007669"/>
    <property type="project" value="TreeGrafter"/>
</dbReference>
<organism evidence="4 5">
    <name type="scientific">Trichodelitschia bisporula</name>
    <dbReference type="NCBI Taxonomy" id="703511"/>
    <lineage>
        <taxon>Eukaryota</taxon>
        <taxon>Fungi</taxon>
        <taxon>Dikarya</taxon>
        <taxon>Ascomycota</taxon>
        <taxon>Pezizomycotina</taxon>
        <taxon>Dothideomycetes</taxon>
        <taxon>Dothideomycetes incertae sedis</taxon>
        <taxon>Phaeotrichales</taxon>
        <taxon>Phaeotrichaceae</taxon>
        <taxon>Trichodelitschia</taxon>
    </lineage>
</organism>
<feature type="compositionally biased region" description="Low complexity" evidence="2">
    <location>
        <begin position="529"/>
        <end position="556"/>
    </location>
</feature>
<feature type="domain" description="MHD" evidence="3">
    <location>
        <begin position="615"/>
        <end position="884"/>
    </location>
</feature>
<dbReference type="SMART" id="SM00055">
    <property type="entry name" value="FCH"/>
    <property type="match status" value="1"/>
</dbReference>
<keyword evidence="5" id="KW-1185">Reference proteome</keyword>
<evidence type="ECO:0000256" key="1">
    <source>
        <dbReference type="ARBA" id="ARBA00022583"/>
    </source>
</evidence>
<dbReference type="OrthoDB" id="331602at2759"/>
<feature type="region of interest" description="Disordered" evidence="2">
    <location>
        <begin position="517"/>
        <end position="613"/>
    </location>
</feature>
<dbReference type="PANTHER" id="PTHR23065:SF54">
    <property type="entry name" value="SUPPRESSOR OF YEAST PROFILIN DELETION"/>
    <property type="match status" value="1"/>
</dbReference>
<name>A0A6G1I2X2_9PEZI</name>
<dbReference type="GO" id="GO:0006897">
    <property type="term" value="P:endocytosis"/>
    <property type="evidence" value="ECO:0007669"/>
    <property type="project" value="UniProtKB-KW"/>
</dbReference>
<dbReference type="CDD" id="cd07650">
    <property type="entry name" value="F-BAR_Syp1p_like"/>
    <property type="match status" value="1"/>
</dbReference>
<dbReference type="Gene3D" id="1.20.1270.60">
    <property type="entry name" value="Arfaptin homology (AH) domain/BAR domain"/>
    <property type="match status" value="1"/>
</dbReference>
<accession>A0A6G1I2X2</accession>
<feature type="compositionally biased region" description="Polar residues" evidence="2">
    <location>
        <begin position="237"/>
        <end position="257"/>
    </location>
</feature>
<feature type="region of interest" description="Disordered" evidence="2">
    <location>
        <begin position="236"/>
        <end position="441"/>
    </location>
</feature>
<dbReference type="EMBL" id="ML996691">
    <property type="protein sequence ID" value="KAF2402419.1"/>
    <property type="molecule type" value="Genomic_DNA"/>
</dbReference>
<dbReference type="Proteomes" id="UP000799640">
    <property type="component" value="Unassembled WGS sequence"/>
</dbReference>
<dbReference type="Pfam" id="PF10291">
    <property type="entry name" value="muHD"/>
    <property type="match status" value="1"/>
</dbReference>
<dbReference type="PANTHER" id="PTHR23065">
    <property type="entry name" value="PROLINE-SERINE-THREONINE PHOSPHATASE INTERACTING PROTEIN 1"/>
    <property type="match status" value="1"/>
</dbReference>
<dbReference type="AlphaFoldDB" id="A0A6G1I2X2"/>
<reference evidence="4" key="1">
    <citation type="journal article" date="2020" name="Stud. Mycol.">
        <title>101 Dothideomycetes genomes: a test case for predicting lifestyles and emergence of pathogens.</title>
        <authorList>
            <person name="Haridas S."/>
            <person name="Albert R."/>
            <person name="Binder M."/>
            <person name="Bloem J."/>
            <person name="Labutti K."/>
            <person name="Salamov A."/>
            <person name="Andreopoulos B."/>
            <person name="Baker S."/>
            <person name="Barry K."/>
            <person name="Bills G."/>
            <person name="Bluhm B."/>
            <person name="Cannon C."/>
            <person name="Castanera R."/>
            <person name="Culley D."/>
            <person name="Daum C."/>
            <person name="Ezra D."/>
            <person name="Gonzalez J."/>
            <person name="Henrissat B."/>
            <person name="Kuo A."/>
            <person name="Liang C."/>
            <person name="Lipzen A."/>
            <person name="Lutzoni F."/>
            <person name="Magnuson J."/>
            <person name="Mondo S."/>
            <person name="Nolan M."/>
            <person name="Ohm R."/>
            <person name="Pangilinan J."/>
            <person name="Park H.-J."/>
            <person name="Ramirez L."/>
            <person name="Alfaro M."/>
            <person name="Sun H."/>
            <person name="Tritt A."/>
            <person name="Yoshinaga Y."/>
            <person name="Zwiers L.-H."/>
            <person name="Turgeon B."/>
            <person name="Goodwin S."/>
            <person name="Spatafora J."/>
            <person name="Crous P."/>
            <person name="Grigoriev I."/>
        </authorList>
    </citation>
    <scope>NUCLEOTIDE SEQUENCE</scope>
    <source>
        <strain evidence="4">CBS 262.69</strain>
    </source>
</reference>
<gene>
    <name evidence="4" type="ORF">EJ06DRAFT_507266</name>
</gene>
<evidence type="ECO:0000313" key="4">
    <source>
        <dbReference type="EMBL" id="KAF2402419.1"/>
    </source>
</evidence>
<feature type="compositionally biased region" description="Low complexity" evidence="2">
    <location>
        <begin position="595"/>
        <end position="606"/>
    </location>
</feature>
<dbReference type="InterPro" id="IPR027267">
    <property type="entry name" value="AH/BAR_dom_sf"/>
</dbReference>
<dbReference type="GO" id="GO:0005886">
    <property type="term" value="C:plasma membrane"/>
    <property type="evidence" value="ECO:0007669"/>
    <property type="project" value="TreeGrafter"/>
</dbReference>
<feature type="compositionally biased region" description="Pro residues" evidence="2">
    <location>
        <begin position="418"/>
        <end position="428"/>
    </location>
</feature>
<dbReference type="GO" id="GO:0030139">
    <property type="term" value="C:endocytic vesicle"/>
    <property type="evidence" value="ECO:0007669"/>
    <property type="project" value="TreeGrafter"/>
</dbReference>
<dbReference type="InterPro" id="IPR028565">
    <property type="entry name" value="MHD"/>
</dbReference>
<evidence type="ECO:0000259" key="3">
    <source>
        <dbReference type="PROSITE" id="PS51072"/>
    </source>
</evidence>
<dbReference type="Pfam" id="PF00611">
    <property type="entry name" value="FCH"/>
    <property type="match status" value="1"/>
</dbReference>
<evidence type="ECO:0000256" key="2">
    <source>
        <dbReference type="SAM" id="MobiDB-lite"/>
    </source>
</evidence>
<dbReference type="SUPFAM" id="SSF103657">
    <property type="entry name" value="BAR/IMD domain-like"/>
    <property type="match status" value="1"/>
</dbReference>
<evidence type="ECO:0000313" key="5">
    <source>
        <dbReference type="Proteomes" id="UP000799640"/>
    </source>
</evidence>
<protein>
    <recommendedName>
        <fullName evidence="3">MHD domain-containing protein</fullName>
    </recommendedName>
</protein>
<dbReference type="InterPro" id="IPR001060">
    <property type="entry name" value="FCH_dom"/>
</dbReference>
<feature type="compositionally biased region" description="Basic and acidic residues" evidence="2">
    <location>
        <begin position="584"/>
        <end position="594"/>
    </location>
</feature>
<proteinExistence type="predicted"/>